<gene>
    <name evidence="1" type="ORF">FKW44_021021</name>
</gene>
<sequence length="99" mass="10700">MSLSSTGEEQSGGSVAPTRTKLLTRGVVPYGQVPICHFPTRSAWLGRGPKNASQNRSPGVGHKLCISCALVFNFPGDMFTKIEFQLAQDWRPGRGGPNR</sequence>
<reference evidence="2" key="1">
    <citation type="submission" date="2021-01" db="EMBL/GenBank/DDBJ databases">
        <title>Caligus Genome Assembly.</title>
        <authorList>
            <person name="Gallardo-Escarate C."/>
        </authorList>
    </citation>
    <scope>NUCLEOTIDE SEQUENCE [LARGE SCALE GENOMIC DNA]</scope>
</reference>
<organism evidence="1 2">
    <name type="scientific">Caligus rogercresseyi</name>
    <name type="common">Sea louse</name>
    <dbReference type="NCBI Taxonomy" id="217165"/>
    <lineage>
        <taxon>Eukaryota</taxon>
        <taxon>Metazoa</taxon>
        <taxon>Ecdysozoa</taxon>
        <taxon>Arthropoda</taxon>
        <taxon>Crustacea</taxon>
        <taxon>Multicrustacea</taxon>
        <taxon>Hexanauplia</taxon>
        <taxon>Copepoda</taxon>
        <taxon>Siphonostomatoida</taxon>
        <taxon>Caligidae</taxon>
        <taxon>Caligus</taxon>
    </lineage>
</organism>
<protein>
    <submittedName>
        <fullName evidence="1">Uncharacterized protein</fullName>
    </submittedName>
</protein>
<dbReference type="AlphaFoldDB" id="A0A7T8GR34"/>
<proteinExistence type="predicted"/>
<accession>A0A7T8GR34</accession>
<name>A0A7T8GR34_CALRO</name>
<evidence type="ECO:0000313" key="1">
    <source>
        <dbReference type="EMBL" id="QQP36046.1"/>
    </source>
</evidence>
<keyword evidence="2" id="KW-1185">Reference proteome</keyword>
<evidence type="ECO:0000313" key="2">
    <source>
        <dbReference type="Proteomes" id="UP000595437"/>
    </source>
</evidence>
<dbReference type="EMBL" id="CP045904">
    <property type="protein sequence ID" value="QQP36046.1"/>
    <property type="molecule type" value="Genomic_DNA"/>
</dbReference>
<dbReference type="Proteomes" id="UP000595437">
    <property type="component" value="Chromosome 15"/>
</dbReference>